<keyword evidence="1" id="KW-0406">Ion transport</keyword>
<evidence type="ECO:0000256" key="1">
    <source>
        <dbReference type="PIRNR" id="PIRNR018497"/>
    </source>
</evidence>
<dbReference type="GO" id="GO:0046961">
    <property type="term" value="F:proton-transporting ATPase activity, rotational mechanism"/>
    <property type="evidence" value="ECO:0007669"/>
    <property type="project" value="InterPro"/>
</dbReference>
<organism evidence="2">
    <name type="scientific">Hirondellea gigas</name>
    <dbReference type="NCBI Taxonomy" id="1518452"/>
    <lineage>
        <taxon>Eukaryota</taxon>
        <taxon>Metazoa</taxon>
        <taxon>Ecdysozoa</taxon>
        <taxon>Arthropoda</taxon>
        <taxon>Crustacea</taxon>
        <taxon>Multicrustacea</taxon>
        <taxon>Malacostraca</taxon>
        <taxon>Eumalacostraca</taxon>
        <taxon>Peracarida</taxon>
        <taxon>Amphipoda</taxon>
        <taxon>Amphilochidea</taxon>
        <taxon>Lysianassida</taxon>
        <taxon>Lysianassidira</taxon>
        <taxon>Lysianassoidea</taxon>
        <taxon>Lysianassidae</taxon>
        <taxon>Hirondellea</taxon>
    </lineage>
</organism>
<keyword evidence="1" id="KW-0813">Transport</keyword>
<dbReference type="SUPFAM" id="SSF103486">
    <property type="entry name" value="V-type ATP synthase subunit C"/>
    <property type="match status" value="1"/>
</dbReference>
<reference evidence="2" key="1">
    <citation type="submission" date="2017-11" db="EMBL/GenBank/DDBJ databases">
        <title>The sensing device of the deep-sea amphipod.</title>
        <authorList>
            <person name="Kobayashi H."/>
            <person name="Nagahama T."/>
            <person name="Arai W."/>
            <person name="Sasagawa Y."/>
            <person name="Umeda M."/>
            <person name="Hayashi T."/>
            <person name="Nikaido I."/>
            <person name="Watanabe H."/>
            <person name="Oguri K."/>
            <person name="Kitazato H."/>
            <person name="Fujioka K."/>
            <person name="Kido Y."/>
            <person name="Takami H."/>
        </authorList>
    </citation>
    <scope>NUCLEOTIDE SEQUENCE</scope>
    <source>
        <tissue evidence="2">Whole body</tissue>
    </source>
</reference>
<dbReference type="GO" id="GO:0033179">
    <property type="term" value="C:proton-transporting V-type ATPase, V0 domain"/>
    <property type="evidence" value="ECO:0007669"/>
    <property type="project" value="InterPro"/>
</dbReference>
<dbReference type="Pfam" id="PF01992">
    <property type="entry name" value="vATP-synt_AC39"/>
    <property type="match status" value="1"/>
</dbReference>
<dbReference type="InterPro" id="IPR002843">
    <property type="entry name" value="ATPase_V0-cplx_csu/dsu"/>
</dbReference>
<dbReference type="AlphaFoldDB" id="A0A6A7G7C5"/>
<name>A0A6A7G7C5_9CRUS</name>
<sequence length="395" mass="46331">MANRQDQDEKRDYYEEQSFVTALTSSGSLMSFNIEHGYLEAIIRGFRSGFFKEFEYRQLCQCESLEDFKLCFGDTDFASCLQNIEGTLTTEIVVDRVWDKFVEEFDYIRSQAVGSLGTFLNYIQYEYMITNISFLIVSLIKKGQPEVLLSKCDPMGAFPRMKSILTFENSEDGLHELYRTVLVDTPIAPYFEEFFTTDRVVDRPFEELQRVYGEREISIITNTIKKLWLEDFYAFCMSLGGMTADVMGELLSFEADRRAISIMINSFDTPLNDPFRRDSERRELFCSFGALYPEAIENFSKVGDMIQLGQVLSNYGNVYKLWQKAEIDGKDIEDVLYEYEVRLNRLAFEQQSHYACFWAYTKLKEQEKRNIFWIAECISQDMKDPNTINRWIKTF</sequence>
<proteinExistence type="evidence at transcript level"/>
<dbReference type="PIRSF" id="PIRSF018497">
    <property type="entry name" value="V-ATP_synth_D"/>
    <property type="match status" value="1"/>
</dbReference>
<dbReference type="InterPro" id="IPR036079">
    <property type="entry name" value="ATPase_csu/dsu_sf"/>
</dbReference>
<dbReference type="PANTHER" id="PTHR11028">
    <property type="entry name" value="VACUOLAR ATP SYNTHASE SUBUNIT AC39"/>
    <property type="match status" value="1"/>
</dbReference>
<dbReference type="InterPro" id="IPR016727">
    <property type="entry name" value="ATPase_V0-cplx_dsu"/>
</dbReference>
<comment type="function">
    <text evidence="1">Subunit of the V0 complex of vacuolar(H+)-ATPase (V-ATPase), a multisubunit enzyme composed of a peripheral complex (V1) that hydrolyzes ATP and a membrane integral complex (V0) that translocates protons. V-ATPase is responsible for acidifying and maintaining the pH of intracellular compartments and in some cell types, is targeted to the plasma membrane, where it is responsible for acidifying the extracellular environment.</text>
</comment>
<comment type="similarity">
    <text evidence="1">Belongs to the V-ATPase V0D/AC39 subunit family.</text>
</comment>
<evidence type="ECO:0000313" key="2">
    <source>
        <dbReference type="EMBL" id="LAC26796.1"/>
    </source>
</evidence>
<keyword evidence="1" id="KW-0375">Hydrogen ion transport</keyword>
<comment type="subunit">
    <text evidence="1">V-ATPase is a heteromultimeric enzyme made up of two complexes: the ATP-hydrolytic V1 complex and the proton translocation V0 complex.</text>
</comment>
<dbReference type="EMBL" id="IACT01007682">
    <property type="protein sequence ID" value="LAC26796.1"/>
    <property type="molecule type" value="mRNA"/>
</dbReference>
<protein>
    <recommendedName>
        <fullName evidence="1">V-type proton ATPase subunit</fullName>
    </recommendedName>
</protein>
<accession>A0A6A7G7C5</accession>